<name>A0A5E4G659_PRUDU</name>
<dbReference type="GO" id="GO:0005852">
    <property type="term" value="C:eukaryotic translation initiation factor 3 complex"/>
    <property type="evidence" value="ECO:0007669"/>
    <property type="project" value="InterPro"/>
</dbReference>
<evidence type="ECO:0000256" key="4">
    <source>
        <dbReference type="ARBA" id="ARBA00022917"/>
    </source>
</evidence>
<keyword evidence="1" id="KW-0963">Cytoplasm</keyword>
<proteinExistence type="predicted"/>
<keyword evidence="2" id="KW-0396">Initiation factor</keyword>
<keyword evidence="4" id="KW-0648">Protein biosynthesis</keyword>
<feature type="region of interest" description="Disordered" evidence="5">
    <location>
        <begin position="1"/>
        <end position="120"/>
    </location>
</feature>
<dbReference type="Pfam" id="PF05091">
    <property type="entry name" value="eIF-3_zeta"/>
    <property type="match status" value="1"/>
</dbReference>
<evidence type="ECO:0000256" key="3">
    <source>
        <dbReference type="ARBA" id="ARBA00022884"/>
    </source>
</evidence>
<dbReference type="AlphaFoldDB" id="A0A5E4G659"/>
<protein>
    <submittedName>
        <fullName evidence="6">PREDICTED: eukaryotic translation initiation</fullName>
    </submittedName>
</protein>
<accession>A0A5E4G659</accession>
<evidence type="ECO:0000313" key="7">
    <source>
        <dbReference type="Proteomes" id="UP000327085"/>
    </source>
</evidence>
<feature type="compositionally biased region" description="Pro residues" evidence="5">
    <location>
        <begin position="10"/>
        <end position="28"/>
    </location>
</feature>
<evidence type="ECO:0000256" key="1">
    <source>
        <dbReference type="ARBA" id="ARBA00022490"/>
    </source>
</evidence>
<dbReference type="InterPro" id="IPR007783">
    <property type="entry name" value="eIF3d"/>
</dbReference>
<evidence type="ECO:0000313" key="6">
    <source>
        <dbReference type="EMBL" id="VVA35267.1"/>
    </source>
</evidence>
<dbReference type="Gramene" id="VVA35267">
    <property type="protein sequence ID" value="VVA35267"/>
    <property type="gene ID" value="Prudul26B008648"/>
</dbReference>
<organism evidence="6 7">
    <name type="scientific">Prunus dulcis</name>
    <name type="common">Almond</name>
    <name type="synonym">Amygdalus dulcis</name>
    <dbReference type="NCBI Taxonomy" id="3755"/>
    <lineage>
        <taxon>Eukaryota</taxon>
        <taxon>Viridiplantae</taxon>
        <taxon>Streptophyta</taxon>
        <taxon>Embryophyta</taxon>
        <taxon>Tracheophyta</taxon>
        <taxon>Spermatophyta</taxon>
        <taxon>Magnoliopsida</taxon>
        <taxon>eudicotyledons</taxon>
        <taxon>Gunneridae</taxon>
        <taxon>Pentapetalae</taxon>
        <taxon>rosids</taxon>
        <taxon>fabids</taxon>
        <taxon>Rosales</taxon>
        <taxon>Rosaceae</taxon>
        <taxon>Amygdaloideae</taxon>
        <taxon>Amygdaleae</taxon>
        <taxon>Prunus</taxon>
    </lineage>
</organism>
<dbReference type="EMBL" id="CABIKO010000378">
    <property type="protein sequence ID" value="VVA35267.1"/>
    <property type="molecule type" value="Genomic_DNA"/>
</dbReference>
<evidence type="ECO:0000256" key="2">
    <source>
        <dbReference type="ARBA" id="ARBA00022540"/>
    </source>
</evidence>
<reference evidence="7" key="1">
    <citation type="journal article" date="2020" name="Plant J.">
        <title>Transposons played a major role in the diversification between the closely related almond and peach genomes: results from the almond genome sequence.</title>
        <authorList>
            <person name="Alioto T."/>
            <person name="Alexiou K.G."/>
            <person name="Bardil A."/>
            <person name="Barteri F."/>
            <person name="Castanera R."/>
            <person name="Cruz F."/>
            <person name="Dhingra A."/>
            <person name="Duval H."/>
            <person name="Fernandez I Marti A."/>
            <person name="Frias L."/>
            <person name="Galan B."/>
            <person name="Garcia J.L."/>
            <person name="Howad W."/>
            <person name="Gomez-Garrido J."/>
            <person name="Gut M."/>
            <person name="Julca I."/>
            <person name="Morata J."/>
            <person name="Puigdomenech P."/>
            <person name="Ribeca P."/>
            <person name="Rubio Cabetas M.J."/>
            <person name="Vlasova A."/>
            <person name="Wirthensohn M."/>
            <person name="Garcia-Mas J."/>
            <person name="Gabaldon T."/>
            <person name="Casacuberta J.M."/>
            <person name="Arus P."/>
        </authorList>
    </citation>
    <scope>NUCLEOTIDE SEQUENCE [LARGE SCALE GENOMIC DNA]</scope>
    <source>
        <strain evidence="7">cv. Texas</strain>
    </source>
</reference>
<dbReference type="GO" id="GO:0003743">
    <property type="term" value="F:translation initiation factor activity"/>
    <property type="evidence" value="ECO:0007669"/>
    <property type="project" value="UniProtKB-KW"/>
</dbReference>
<dbReference type="Proteomes" id="UP000327085">
    <property type="component" value="Chromosome 4"/>
</dbReference>
<dbReference type="PANTHER" id="PTHR12399">
    <property type="entry name" value="EUKARYOTIC TRANSLATION INITIATION FACTOR 3 SUBUNIT 7"/>
    <property type="match status" value="1"/>
</dbReference>
<dbReference type="InParanoid" id="A0A5E4G659"/>
<keyword evidence="3" id="KW-0694">RNA-binding</keyword>
<dbReference type="GO" id="GO:0003723">
    <property type="term" value="F:RNA binding"/>
    <property type="evidence" value="ECO:0007669"/>
    <property type="project" value="UniProtKB-KW"/>
</dbReference>
<gene>
    <name evidence="6" type="ORF">ALMOND_2B008648</name>
</gene>
<feature type="compositionally biased region" description="Low complexity" evidence="5">
    <location>
        <begin position="86"/>
        <end position="99"/>
    </location>
</feature>
<feature type="compositionally biased region" description="Low complexity" evidence="5">
    <location>
        <begin position="50"/>
        <end position="65"/>
    </location>
</feature>
<evidence type="ECO:0000256" key="5">
    <source>
        <dbReference type="SAM" id="MobiDB-lite"/>
    </source>
</evidence>
<sequence>MGEAHRTTQPPQPPPPTFPSTPPSPHSPAPRNWGGSPTGPEPSTTQPSPRTCRIQSSTSRTTSRSLPPPMTTPHSISLTESPRRTPGSAPNSNSSSSGSCLTAAMKNSKPKSGSPRRSGPAIPFSTFSKLSVSVPKPEDLLLCNGLEFYDQSCDRITPKNERRLEHFNNRNLFKVTTTDDPVIHRLANEDKATVFAIDTILSTLMYAPRSIYSWDIVVQRVGNKLFFFCSLFLNL</sequence>
<dbReference type="PANTHER" id="PTHR12399:SF3">
    <property type="entry name" value="EUKARYOTIC TRANSLATION INITIATION FACTOR 3 SUBUNIT D"/>
    <property type="match status" value="1"/>
</dbReference>